<feature type="transmembrane region" description="Helical" evidence="6">
    <location>
        <begin position="138"/>
        <end position="160"/>
    </location>
</feature>
<protein>
    <submittedName>
        <fullName evidence="7">Vacuolar protein sorting-associated protein 68</fullName>
    </submittedName>
</protein>
<comment type="caution">
    <text evidence="7">The sequence shown here is derived from an EMBL/GenBank/DDBJ whole genome shotgun (WGS) entry which is preliminary data.</text>
</comment>
<evidence type="ECO:0000256" key="3">
    <source>
        <dbReference type="ARBA" id="ARBA00022692"/>
    </source>
</evidence>
<keyword evidence="8" id="KW-1185">Reference proteome</keyword>
<name>A0A1E5R4Z4_9ASCO</name>
<comment type="subcellular location">
    <subcellularLocation>
        <location evidence="1">Membrane</location>
        <topology evidence="1">Multi-pass membrane protein</topology>
    </subcellularLocation>
</comment>
<evidence type="ECO:0000256" key="1">
    <source>
        <dbReference type="ARBA" id="ARBA00004141"/>
    </source>
</evidence>
<dbReference type="InParanoid" id="A0A1E5R4Z4"/>
<dbReference type="Pfam" id="PF05255">
    <property type="entry name" value="UPF0220"/>
    <property type="match status" value="1"/>
</dbReference>
<comment type="similarity">
    <text evidence="2">Belongs to the UPF0220 family.</text>
</comment>
<dbReference type="EMBL" id="LPNM01000010">
    <property type="protein sequence ID" value="OEJ81951.1"/>
    <property type="molecule type" value="Genomic_DNA"/>
</dbReference>
<dbReference type="FunCoup" id="A0A1E5R4Z4">
    <property type="interactions" value="198"/>
</dbReference>
<dbReference type="GO" id="GO:0016020">
    <property type="term" value="C:membrane"/>
    <property type="evidence" value="ECO:0007669"/>
    <property type="project" value="UniProtKB-SubCell"/>
</dbReference>
<dbReference type="PANTHER" id="PTHR13180">
    <property type="entry name" value="SMALL MEMBRANE PROTEIN-RELATED"/>
    <property type="match status" value="1"/>
</dbReference>
<evidence type="ECO:0000313" key="7">
    <source>
        <dbReference type="EMBL" id="OEJ81951.1"/>
    </source>
</evidence>
<evidence type="ECO:0000256" key="2">
    <source>
        <dbReference type="ARBA" id="ARBA00005335"/>
    </source>
</evidence>
<keyword evidence="4 6" id="KW-1133">Transmembrane helix</keyword>
<evidence type="ECO:0000256" key="6">
    <source>
        <dbReference type="SAM" id="Phobius"/>
    </source>
</evidence>
<keyword evidence="3 6" id="KW-0812">Transmembrane</keyword>
<dbReference type="Proteomes" id="UP000095728">
    <property type="component" value="Unassembled WGS sequence"/>
</dbReference>
<gene>
    <name evidence="7" type="ORF">AWRI3579_g3756</name>
</gene>
<dbReference type="AlphaFoldDB" id="A0A1E5R4Z4"/>
<proteinExistence type="inferred from homology"/>
<keyword evidence="5 6" id="KW-0472">Membrane</keyword>
<evidence type="ECO:0000256" key="5">
    <source>
        <dbReference type="ARBA" id="ARBA00023136"/>
    </source>
</evidence>
<sequence length="215" mass="23195">MSSSLPFSNGHDAPRYASAFHHPIFKAPFKLVLSFFSTSAKPHDLLVSLSSVLFALALLFFLDAVMYSHRMNASDVVHISFIDWVPFLCSLIGLCIVNSVNKGYLVGNGENGASGSNFLVGGGGVGGGDDRVMREVKIFLFLGFAFLGGGCSGSIVILIIKYVNKGIVEWPTVGMGVDCVVSNGLVLLSCMVLWIAQTARYNSDFDEEYNYSLTI</sequence>
<accession>A0A1E5R4Z4</accession>
<feature type="transmembrane region" description="Helical" evidence="6">
    <location>
        <begin position="172"/>
        <end position="196"/>
    </location>
</feature>
<evidence type="ECO:0000256" key="4">
    <source>
        <dbReference type="ARBA" id="ARBA00022989"/>
    </source>
</evidence>
<dbReference type="InterPro" id="IPR007919">
    <property type="entry name" value="UPF0220"/>
</dbReference>
<feature type="transmembrane region" description="Helical" evidence="6">
    <location>
        <begin position="79"/>
        <end position="100"/>
    </location>
</feature>
<organism evidence="7 8">
    <name type="scientific">Hanseniaspora osmophila</name>
    <dbReference type="NCBI Taxonomy" id="56408"/>
    <lineage>
        <taxon>Eukaryota</taxon>
        <taxon>Fungi</taxon>
        <taxon>Dikarya</taxon>
        <taxon>Ascomycota</taxon>
        <taxon>Saccharomycotina</taxon>
        <taxon>Saccharomycetes</taxon>
        <taxon>Saccharomycodales</taxon>
        <taxon>Saccharomycodaceae</taxon>
        <taxon>Hanseniaspora</taxon>
    </lineage>
</organism>
<feature type="transmembrane region" description="Helical" evidence="6">
    <location>
        <begin position="45"/>
        <end position="67"/>
    </location>
</feature>
<evidence type="ECO:0000313" key="8">
    <source>
        <dbReference type="Proteomes" id="UP000095728"/>
    </source>
</evidence>
<dbReference type="OrthoDB" id="3970977at2759"/>
<reference evidence="8" key="1">
    <citation type="journal article" date="2016" name="Genome Announc.">
        <title>Genome sequences of three species of Hanseniaspora isolated from spontaneous wine fermentations.</title>
        <authorList>
            <person name="Sternes P.R."/>
            <person name="Lee D."/>
            <person name="Kutyna D.R."/>
            <person name="Borneman A.R."/>
        </authorList>
    </citation>
    <scope>NUCLEOTIDE SEQUENCE [LARGE SCALE GENOMIC DNA]</scope>
    <source>
        <strain evidence="8">AWRI3579</strain>
    </source>
</reference>